<gene>
    <name evidence="3" type="ORF">G7043_18130</name>
</gene>
<dbReference type="EMBL" id="JAAMPJ010000004">
    <property type="protein sequence ID" value="NGY60853.1"/>
    <property type="molecule type" value="Genomic_DNA"/>
</dbReference>
<dbReference type="Proteomes" id="UP000481360">
    <property type="component" value="Unassembled WGS sequence"/>
</dbReference>
<dbReference type="Gene3D" id="3.40.50.450">
    <property type="match status" value="1"/>
</dbReference>
<evidence type="ECO:0000256" key="1">
    <source>
        <dbReference type="ARBA" id="ARBA00006763"/>
    </source>
</evidence>
<keyword evidence="4" id="KW-1185">Reference proteome</keyword>
<comment type="caution">
    <text evidence="3">The sequence shown here is derived from an EMBL/GenBank/DDBJ whole genome shotgun (WGS) entry which is preliminary data.</text>
</comment>
<evidence type="ECO:0000256" key="2">
    <source>
        <dbReference type="RuleBase" id="RU363015"/>
    </source>
</evidence>
<organism evidence="3 4">
    <name type="scientific">Lentzea alba</name>
    <dbReference type="NCBI Taxonomy" id="2714351"/>
    <lineage>
        <taxon>Bacteria</taxon>
        <taxon>Bacillati</taxon>
        <taxon>Actinomycetota</taxon>
        <taxon>Actinomycetes</taxon>
        <taxon>Pseudonocardiales</taxon>
        <taxon>Pseudonocardiaceae</taxon>
        <taxon>Lentzea</taxon>
    </lineage>
</organism>
<dbReference type="InterPro" id="IPR031100">
    <property type="entry name" value="LOG_fam"/>
</dbReference>
<dbReference type="PANTHER" id="PTHR31223">
    <property type="entry name" value="LOG FAMILY PROTEIN YJL055W"/>
    <property type="match status" value="1"/>
</dbReference>
<dbReference type="PANTHER" id="PTHR31223:SF70">
    <property type="entry name" value="LOG FAMILY PROTEIN YJL055W"/>
    <property type="match status" value="1"/>
</dbReference>
<dbReference type="RefSeq" id="WP_166046828.1">
    <property type="nucleotide sequence ID" value="NZ_JAAMPJ010000004.1"/>
</dbReference>
<sequence>MRVAVFCGSSAGRVRHVEVAAEVGRTLAVRGAGIVYGGGRIGTMGAVADGALSVRGSVIGVIPEHMVEWEIAHDGLTELHVVGSMHERKALMADLADAFVALPGGAGTMEELCEIWTWAQLELHTKPIGLLNVDGFYDHLLALVDHMVSEGFLKVPHREMLLVDDDIDRLLDRLLRYRPPAYTWVEEGPLENVVC</sequence>
<dbReference type="GO" id="GO:0016799">
    <property type="term" value="F:hydrolase activity, hydrolyzing N-glycosyl compounds"/>
    <property type="evidence" value="ECO:0007669"/>
    <property type="project" value="TreeGrafter"/>
</dbReference>
<dbReference type="EC" id="3.2.2.n1" evidence="2"/>
<protein>
    <recommendedName>
        <fullName evidence="2">Cytokinin riboside 5'-monophosphate phosphoribohydrolase</fullName>
        <ecNumber evidence="2">3.2.2.n1</ecNumber>
    </recommendedName>
</protein>
<dbReference type="GO" id="GO:0009691">
    <property type="term" value="P:cytokinin biosynthetic process"/>
    <property type="evidence" value="ECO:0007669"/>
    <property type="project" value="UniProtKB-UniRule"/>
</dbReference>
<dbReference type="Pfam" id="PF03641">
    <property type="entry name" value="Lysine_decarbox"/>
    <property type="match status" value="1"/>
</dbReference>
<keyword evidence="2" id="KW-0203">Cytokinin biosynthesis</keyword>
<reference evidence="3 4" key="1">
    <citation type="submission" date="2020-03" db="EMBL/GenBank/DDBJ databases">
        <title>Isolation and identification of active actinomycetes.</title>
        <authorList>
            <person name="Sun X."/>
        </authorList>
    </citation>
    <scope>NUCLEOTIDE SEQUENCE [LARGE SCALE GENOMIC DNA]</scope>
    <source>
        <strain evidence="3 4">NEAU-D13</strain>
    </source>
</reference>
<accession>A0A7C9VPR7</accession>
<evidence type="ECO:0000313" key="4">
    <source>
        <dbReference type="Proteomes" id="UP000481360"/>
    </source>
</evidence>
<comment type="similarity">
    <text evidence="1 2">Belongs to the LOG family.</text>
</comment>
<dbReference type="NCBIfam" id="TIGR00730">
    <property type="entry name" value="Rossman fold protein, TIGR00730 family"/>
    <property type="match status" value="1"/>
</dbReference>
<dbReference type="InterPro" id="IPR005269">
    <property type="entry name" value="LOG"/>
</dbReference>
<comment type="catalytic activity">
    <reaction evidence="2">
        <text>9-ribosyl-trans-zeatin 5'-phosphate + H2O = trans-zeatin + D-ribose 5-phosphate</text>
        <dbReference type="Rhea" id="RHEA:48564"/>
        <dbReference type="ChEBI" id="CHEBI:15377"/>
        <dbReference type="ChEBI" id="CHEBI:16522"/>
        <dbReference type="ChEBI" id="CHEBI:78346"/>
        <dbReference type="ChEBI" id="CHEBI:87947"/>
        <dbReference type="EC" id="3.2.2.n1"/>
    </reaction>
</comment>
<dbReference type="AlphaFoldDB" id="A0A7C9VPR7"/>
<evidence type="ECO:0000313" key="3">
    <source>
        <dbReference type="EMBL" id="NGY60853.1"/>
    </source>
</evidence>
<dbReference type="GO" id="GO:0005829">
    <property type="term" value="C:cytosol"/>
    <property type="evidence" value="ECO:0007669"/>
    <property type="project" value="TreeGrafter"/>
</dbReference>
<comment type="catalytic activity">
    <reaction evidence="2">
        <text>N(6)-(dimethylallyl)adenosine 5'-phosphate + H2O = N(6)-dimethylallyladenine + D-ribose 5-phosphate</text>
        <dbReference type="Rhea" id="RHEA:48560"/>
        <dbReference type="ChEBI" id="CHEBI:15377"/>
        <dbReference type="ChEBI" id="CHEBI:17660"/>
        <dbReference type="ChEBI" id="CHEBI:57526"/>
        <dbReference type="ChEBI" id="CHEBI:78346"/>
        <dbReference type="EC" id="3.2.2.n1"/>
    </reaction>
</comment>
<proteinExistence type="inferred from homology"/>
<keyword evidence="2" id="KW-0378">Hydrolase</keyword>
<name>A0A7C9VPR7_9PSEU</name>
<dbReference type="SUPFAM" id="SSF102405">
    <property type="entry name" value="MCP/YpsA-like"/>
    <property type="match status" value="1"/>
</dbReference>